<evidence type="ECO:0008006" key="3">
    <source>
        <dbReference type="Google" id="ProtNLM"/>
    </source>
</evidence>
<accession>A0A0S6VZH5</accession>
<sequence length="210" mass="24095">MKDEQKKKIMPTWATNAYVCVDPEVGEDVIDEYQSETLAEEAREAFDAHLPFCEKCQQELAYAQWALSRLAKRVTVERVLPSIELTDFCGHRIQLDYAESPLFGQMAAAGHPEKPLEFPISMTYAYGAIRMRGEWWLRGGTLLTYRMVECQPEETCVLTYTMPNSNDEKRLVLSKDEEVELFDVNEIGGEGSSRRIVEMLQKMRITVCSH</sequence>
<organism evidence="1">
    <name type="scientific">Candidatus Moduliflexus flocculans</name>
    <dbReference type="NCBI Taxonomy" id="1499966"/>
    <lineage>
        <taxon>Bacteria</taxon>
        <taxon>Candidatus Moduliflexota</taxon>
        <taxon>Candidatus Moduliflexia</taxon>
        <taxon>Candidatus Moduliflexales</taxon>
        <taxon>Candidatus Moduliflexaceae</taxon>
    </lineage>
</organism>
<gene>
    <name evidence="1" type="ORF">U14_01839</name>
</gene>
<name>A0A0S6VZH5_9BACT</name>
<proteinExistence type="predicted"/>
<dbReference type="HOGENOM" id="CLU_1308101_0_0_0"/>
<evidence type="ECO:0000313" key="2">
    <source>
        <dbReference type="Proteomes" id="UP000030700"/>
    </source>
</evidence>
<dbReference type="EMBL" id="DF820456">
    <property type="protein sequence ID" value="GAK50606.1"/>
    <property type="molecule type" value="Genomic_DNA"/>
</dbReference>
<keyword evidence="2" id="KW-1185">Reference proteome</keyword>
<reference evidence="1" key="1">
    <citation type="journal article" date="2015" name="PeerJ">
        <title>First genomic representation of candidate bacterial phylum KSB3 points to enhanced environmental sensing as a trigger of wastewater bulking.</title>
        <authorList>
            <person name="Sekiguchi Y."/>
            <person name="Ohashi A."/>
            <person name="Parks D.H."/>
            <person name="Yamauchi T."/>
            <person name="Tyson G.W."/>
            <person name="Hugenholtz P."/>
        </authorList>
    </citation>
    <scope>NUCLEOTIDE SEQUENCE [LARGE SCALE GENOMIC DNA]</scope>
</reference>
<dbReference type="AlphaFoldDB" id="A0A0S6VZH5"/>
<dbReference type="STRING" id="1499966.U14_01839"/>
<dbReference type="Proteomes" id="UP000030700">
    <property type="component" value="Unassembled WGS sequence"/>
</dbReference>
<protein>
    <recommendedName>
        <fullName evidence="3">Zinc-finger domain-containing protein</fullName>
    </recommendedName>
</protein>
<evidence type="ECO:0000313" key="1">
    <source>
        <dbReference type="EMBL" id="GAK50606.1"/>
    </source>
</evidence>